<gene>
    <name evidence="1" type="ORF">ACFSNC_00285</name>
</gene>
<evidence type="ECO:0000313" key="2">
    <source>
        <dbReference type="Proteomes" id="UP001597299"/>
    </source>
</evidence>
<accession>A0ABW4YR82</accession>
<reference evidence="2" key="1">
    <citation type="journal article" date="2019" name="Int. J. Syst. Evol. Microbiol.">
        <title>The Global Catalogue of Microorganisms (GCM) 10K type strain sequencing project: providing services to taxonomists for standard genome sequencing and annotation.</title>
        <authorList>
            <consortium name="The Broad Institute Genomics Platform"/>
            <consortium name="The Broad Institute Genome Sequencing Center for Infectious Disease"/>
            <person name="Wu L."/>
            <person name="Ma J."/>
        </authorList>
    </citation>
    <scope>NUCLEOTIDE SEQUENCE [LARGE SCALE GENOMIC DNA]</scope>
    <source>
        <strain evidence="2">CCM 7435</strain>
    </source>
</reference>
<keyword evidence="2" id="KW-1185">Reference proteome</keyword>
<dbReference type="RefSeq" id="WP_213355437.1">
    <property type="nucleotide sequence ID" value="NZ_JAHBGB010000044.1"/>
</dbReference>
<protein>
    <recommendedName>
        <fullName evidence="3">Radical SAM protein</fullName>
    </recommendedName>
</protein>
<dbReference type="EMBL" id="JBHUHD010000001">
    <property type="protein sequence ID" value="MFD2138825.1"/>
    <property type="molecule type" value="Genomic_DNA"/>
</dbReference>
<evidence type="ECO:0008006" key="3">
    <source>
        <dbReference type="Google" id="ProtNLM"/>
    </source>
</evidence>
<proteinExistence type="predicted"/>
<evidence type="ECO:0000313" key="1">
    <source>
        <dbReference type="EMBL" id="MFD2138825.1"/>
    </source>
</evidence>
<sequence>MASLPPCTFLEPSEGPAVVDRDGPQSVDVVALCTWPDMYPERFAGAPLWLLRLAAAGVAVEPERNCVGCPAYRAAEGGHD</sequence>
<organism evidence="1 2">
    <name type="scientific">Ancylobacter oerskovii</name>
    <dbReference type="NCBI Taxonomy" id="459519"/>
    <lineage>
        <taxon>Bacteria</taxon>
        <taxon>Pseudomonadati</taxon>
        <taxon>Pseudomonadota</taxon>
        <taxon>Alphaproteobacteria</taxon>
        <taxon>Hyphomicrobiales</taxon>
        <taxon>Xanthobacteraceae</taxon>
        <taxon>Ancylobacter</taxon>
    </lineage>
</organism>
<dbReference type="Proteomes" id="UP001597299">
    <property type="component" value="Unassembled WGS sequence"/>
</dbReference>
<comment type="caution">
    <text evidence="1">The sequence shown here is derived from an EMBL/GenBank/DDBJ whole genome shotgun (WGS) entry which is preliminary data.</text>
</comment>
<name>A0ABW4YR82_9HYPH</name>